<keyword evidence="5 6" id="KW-0408">Iron</keyword>
<feature type="signal peptide" evidence="7">
    <location>
        <begin position="1"/>
        <end position="21"/>
    </location>
</feature>
<evidence type="ECO:0000256" key="5">
    <source>
        <dbReference type="ARBA" id="ARBA00023004"/>
    </source>
</evidence>
<dbReference type="Gene3D" id="1.10.760.10">
    <property type="entry name" value="Cytochrome c-like domain"/>
    <property type="match status" value="1"/>
</dbReference>
<keyword evidence="2 6" id="KW-0349">Heme</keyword>
<evidence type="ECO:0000256" key="7">
    <source>
        <dbReference type="SAM" id="SignalP"/>
    </source>
</evidence>
<dbReference type="PROSITE" id="PS51007">
    <property type="entry name" value="CYTC"/>
    <property type="match status" value="1"/>
</dbReference>
<keyword evidence="1" id="KW-0813">Transport</keyword>
<dbReference type="PANTHER" id="PTHR40942">
    <property type="match status" value="1"/>
</dbReference>
<dbReference type="AlphaFoldDB" id="A0A1S9ZMG5"/>
<name>A0A1S9ZMG5_9GAMM</name>
<reference evidence="9 11" key="1">
    <citation type="submission" date="2017-02" db="EMBL/GenBank/DDBJ databases">
        <title>Draft genome sequence of Moraxella canis CCUG 8415A type strain.</title>
        <authorList>
            <person name="Engstrom-Jakobsson H."/>
            <person name="Salva-Serra F."/>
            <person name="Thorell K."/>
            <person name="Gonzales-Siles L."/>
            <person name="Karlsson R."/>
            <person name="Boulund F."/>
            <person name="Engstrand L."/>
            <person name="Moore E."/>
        </authorList>
    </citation>
    <scope>NUCLEOTIDE SEQUENCE [LARGE SCALE GENOMIC DNA]</scope>
    <source>
        <strain evidence="9 11">CCUG 8415A</strain>
    </source>
</reference>
<dbReference type="InterPro" id="IPR036909">
    <property type="entry name" value="Cyt_c-like_dom_sf"/>
</dbReference>
<dbReference type="PRINTS" id="PR00607">
    <property type="entry name" value="CYTCHROMECIE"/>
</dbReference>
<dbReference type="PANTHER" id="PTHR40942:SF2">
    <property type="entry name" value="CYTOCHROME-RELATED"/>
    <property type="match status" value="1"/>
</dbReference>
<keyword evidence="7" id="KW-0732">Signal</keyword>
<organism evidence="9 11">
    <name type="scientific">Moraxella canis</name>
    <dbReference type="NCBI Taxonomy" id="90239"/>
    <lineage>
        <taxon>Bacteria</taxon>
        <taxon>Pseudomonadati</taxon>
        <taxon>Pseudomonadota</taxon>
        <taxon>Gammaproteobacteria</taxon>
        <taxon>Moraxellales</taxon>
        <taxon>Moraxellaceae</taxon>
        <taxon>Moraxella</taxon>
    </lineage>
</organism>
<dbReference type="SUPFAM" id="SSF46626">
    <property type="entry name" value="Cytochrome c"/>
    <property type="match status" value="1"/>
</dbReference>
<dbReference type="RefSeq" id="WP_078255546.1">
    <property type="nucleotide sequence ID" value="NZ_CP139961.1"/>
</dbReference>
<evidence type="ECO:0000256" key="3">
    <source>
        <dbReference type="ARBA" id="ARBA00022723"/>
    </source>
</evidence>
<keyword evidence="4" id="KW-0249">Electron transport</keyword>
<dbReference type="GO" id="GO:0009055">
    <property type="term" value="F:electron transfer activity"/>
    <property type="evidence" value="ECO:0007669"/>
    <property type="project" value="InterPro"/>
</dbReference>
<dbReference type="GO" id="GO:0020037">
    <property type="term" value="F:heme binding"/>
    <property type="evidence" value="ECO:0007669"/>
    <property type="project" value="InterPro"/>
</dbReference>
<dbReference type="InterPro" id="IPR002323">
    <property type="entry name" value="Cyt_CIE"/>
</dbReference>
<evidence type="ECO:0000313" key="10">
    <source>
        <dbReference type="EMBL" id="WQE04483.1"/>
    </source>
</evidence>
<feature type="domain" description="Cytochrome c" evidence="8">
    <location>
        <begin position="18"/>
        <end position="97"/>
    </location>
</feature>
<evidence type="ECO:0000259" key="8">
    <source>
        <dbReference type="PROSITE" id="PS51007"/>
    </source>
</evidence>
<keyword evidence="3 6" id="KW-0479">Metal-binding</keyword>
<gene>
    <name evidence="9" type="ORF">B0180_02595</name>
    <name evidence="10" type="ORF">U0021_02470</name>
</gene>
<dbReference type="InterPro" id="IPR009056">
    <property type="entry name" value="Cyt_c-like_dom"/>
</dbReference>
<dbReference type="GO" id="GO:0005506">
    <property type="term" value="F:iron ion binding"/>
    <property type="evidence" value="ECO:0007669"/>
    <property type="project" value="InterPro"/>
</dbReference>
<reference evidence="10 12" key="2">
    <citation type="submission" date="2023-12" db="EMBL/GenBank/DDBJ databases">
        <title>Genome sequencing and assembly of bacterial species from a model synthetic community.</title>
        <authorList>
            <person name="Hogle S.L."/>
        </authorList>
    </citation>
    <scope>NUCLEOTIDE SEQUENCE [LARGE SCALE GENOMIC DNA]</scope>
    <source>
        <strain evidence="10 12">HAMBI_2792</strain>
    </source>
</reference>
<evidence type="ECO:0000313" key="9">
    <source>
        <dbReference type="EMBL" id="OOR84467.1"/>
    </source>
</evidence>
<evidence type="ECO:0000256" key="6">
    <source>
        <dbReference type="PROSITE-ProRule" id="PRU00433"/>
    </source>
</evidence>
<sequence length="97" mass="10589">MKTMISLLMVLGLTAVSTAHADVSQTYTKSCAACHDSGTFNAPKKGDVATWNRLNQQKGKEALIKSTRQGMPQMPAMGLCQNCTDKDFAELIEYMSK</sequence>
<dbReference type="Proteomes" id="UP000190322">
    <property type="component" value="Unassembled WGS sequence"/>
</dbReference>
<evidence type="ECO:0000256" key="1">
    <source>
        <dbReference type="ARBA" id="ARBA00022448"/>
    </source>
</evidence>
<accession>A0A1S9ZMG5</accession>
<evidence type="ECO:0000313" key="12">
    <source>
        <dbReference type="Proteomes" id="UP001324384"/>
    </source>
</evidence>
<dbReference type="EMBL" id="CP139961">
    <property type="protein sequence ID" value="WQE04483.1"/>
    <property type="molecule type" value="Genomic_DNA"/>
</dbReference>
<dbReference type="Pfam" id="PF13442">
    <property type="entry name" value="Cytochrome_CBB3"/>
    <property type="match status" value="1"/>
</dbReference>
<dbReference type="EMBL" id="MUXT01000004">
    <property type="protein sequence ID" value="OOR84467.1"/>
    <property type="molecule type" value="Genomic_DNA"/>
</dbReference>
<proteinExistence type="predicted"/>
<protein>
    <submittedName>
        <fullName evidence="10">C-type cytochrome</fullName>
    </submittedName>
    <submittedName>
        <fullName evidence="9">Cytochrome c5 family protein</fullName>
    </submittedName>
</protein>
<keyword evidence="12" id="KW-1185">Reference proteome</keyword>
<evidence type="ECO:0000313" key="11">
    <source>
        <dbReference type="Proteomes" id="UP000190322"/>
    </source>
</evidence>
<feature type="chain" id="PRO_5013227426" evidence="7">
    <location>
        <begin position="22"/>
        <end position="97"/>
    </location>
</feature>
<evidence type="ECO:0000256" key="2">
    <source>
        <dbReference type="ARBA" id="ARBA00022617"/>
    </source>
</evidence>
<evidence type="ECO:0000256" key="4">
    <source>
        <dbReference type="ARBA" id="ARBA00022982"/>
    </source>
</evidence>
<dbReference type="Proteomes" id="UP001324384">
    <property type="component" value="Chromosome"/>
</dbReference>